<dbReference type="Pfam" id="PF02511">
    <property type="entry name" value="Thy1"/>
    <property type="match status" value="1"/>
</dbReference>
<dbReference type="GO" id="GO:0050797">
    <property type="term" value="F:thymidylate synthase (FAD) activity"/>
    <property type="evidence" value="ECO:0007669"/>
    <property type="project" value="InterPro"/>
</dbReference>
<reference evidence="1" key="1">
    <citation type="journal article" date="2015" name="Nature">
        <title>Complex archaea that bridge the gap between prokaryotes and eukaryotes.</title>
        <authorList>
            <person name="Spang A."/>
            <person name="Saw J.H."/>
            <person name="Jorgensen S.L."/>
            <person name="Zaremba-Niedzwiedzka K."/>
            <person name="Martijn J."/>
            <person name="Lind A.E."/>
            <person name="van Eijk R."/>
            <person name="Schleper C."/>
            <person name="Guy L."/>
            <person name="Ettema T.J."/>
        </authorList>
    </citation>
    <scope>NUCLEOTIDE SEQUENCE</scope>
</reference>
<dbReference type="PROSITE" id="PS51331">
    <property type="entry name" value="THYX"/>
    <property type="match status" value="1"/>
</dbReference>
<comment type="caution">
    <text evidence="1">The sequence shown here is derived from an EMBL/GenBank/DDBJ whole genome shotgun (WGS) entry which is preliminary data.</text>
</comment>
<sequence>MTEQTTKTPGPYEAVVLADSIASGVRLTTLCCTFPRIVLAEFNTHRVFSRNSASSRAIPVKRRIAQIQANPYVPLSFGKNKRGMQAKAEEVADAEKARLSWALAQDYACLQAASLASIGLHKQWANRLLEPFAWHTVIVSATEWDNYFALRDSEHAQPEIAKVTRAMKIARIESTPIEMDPGDWHLPLCGIATARRAEDIDTLVKLCVARCAAISYERHMEQNVEKALDRYDKLLSAGHMSPFEHAAVVGTPHPAYGGEVYVSGDSFTAQGPFIGNFRAPWIQHRKMLPGEAVFGSMIDE</sequence>
<dbReference type="AlphaFoldDB" id="A0A0F9W1U3"/>
<gene>
    <name evidence="1" type="ORF">LCGC14_0414330</name>
</gene>
<protein>
    <submittedName>
        <fullName evidence="1">Uncharacterized protein</fullName>
    </submittedName>
</protein>
<organism evidence="1">
    <name type="scientific">marine sediment metagenome</name>
    <dbReference type="NCBI Taxonomy" id="412755"/>
    <lineage>
        <taxon>unclassified sequences</taxon>
        <taxon>metagenomes</taxon>
        <taxon>ecological metagenomes</taxon>
    </lineage>
</organism>
<accession>A0A0F9W1U3</accession>
<name>A0A0F9W1U3_9ZZZZ</name>
<dbReference type="SUPFAM" id="SSF69796">
    <property type="entry name" value="Thymidylate synthase-complementing protein Thy1"/>
    <property type="match status" value="1"/>
</dbReference>
<evidence type="ECO:0000313" key="1">
    <source>
        <dbReference type="EMBL" id="KKN72038.1"/>
    </source>
</evidence>
<proteinExistence type="predicted"/>
<dbReference type="GO" id="GO:0050660">
    <property type="term" value="F:flavin adenine dinucleotide binding"/>
    <property type="evidence" value="ECO:0007669"/>
    <property type="project" value="InterPro"/>
</dbReference>
<dbReference type="InterPro" id="IPR003669">
    <property type="entry name" value="Thymidylate_synthase_ThyX"/>
</dbReference>
<dbReference type="Gene3D" id="3.30.1360.170">
    <property type="match status" value="1"/>
</dbReference>
<dbReference type="EMBL" id="LAZR01000370">
    <property type="protein sequence ID" value="KKN72038.1"/>
    <property type="molecule type" value="Genomic_DNA"/>
</dbReference>
<dbReference type="InterPro" id="IPR036098">
    <property type="entry name" value="Thymidylate_synthase_ThyX_sf"/>
</dbReference>
<dbReference type="GO" id="GO:0006231">
    <property type="term" value="P:dTMP biosynthetic process"/>
    <property type="evidence" value="ECO:0007669"/>
    <property type="project" value="InterPro"/>
</dbReference>